<proteinExistence type="predicted"/>
<protein>
    <submittedName>
        <fullName evidence="2">Diphthine--ammonia ligase</fullName>
        <ecNumber evidence="2">6.3.1.14</ecNumber>
    </submittedName>
</protein>
<gene>
    <name evidence="2" type="ORF">E3J95_06150</name>
</gene>
<dbReference type="Proteomes" id="UP000320781">
    <property type="component" value="Unassembled WGS sequence"/>
</dbReference>
<feature type="domain" description="Diphthamide synthase" evidence="1">
    <location>
        <begin position="3"/>
        <end position="217"/>
    </location>
</feature>
<comment type="caution">
    <text evidence="2">The sequence shown here is derived from an EMBL/GenBank/DDBJ whole genome shotgun (WGS) entry which is preliminary data.</text>
</comment>
<dbReference type="InterPro" id="IPR002761">
    <property type="entry name" value="Diphthami_syn_dom"/>
</dbReference>
<dbReference type="InterPro" id="IPR014729">
    <property type="entry name" value="Rossmann-like_a/b/a_fold"/>
</dbReference>
<organism evidence="2 3">
    <name type="scientific">Aerophobetes bacterium</name>
    <dbReference type="NCBI Taxonomy" id="2030807"/>
    <lineage>
        <taxon>Bacteria</taxon>
        <taxon>Candidatus Aerophobota</taxon>
    </lineage>
</organism>
<dbReference type="Gene3D" id="3.90.1490.10">
    <property type="entry name" value="putative n-type atp pyrophosphatase, domain 2"/>
    <property type="match status" value="1"/>
</dbReference>
<accession>A0A523QGU8</accession>
<evidence type="ECO:0000313" key="3">
    <source>
        <dbReference type="Proteomes" id="UP000320781"/>
    </source>
</evidence>
<reference evidence="2 3" key="1">
    <citation type="submission" date="2019-03" db="EMBL/GenBank/DDBJ databases">
        <title>Metabolic potential of uncultured bacteria and archaea associated with petroleum seepage in deep-sea sediments.</title>
        <authorList>
            <person name="Dong X."/>
            <person name="Hubert C."/>
        </authorList>
    </citation>
    <scope>NUCLEOTIDE SEQUENCE [LARGE SCALE GENOMIC DNA]</scope>
    <source>
        <strain evidence="2">E44_bin92</strain>
    </source>
</reference>
<evidence type="ECO:0000313" key="2">
    <source>
        <dbReference type="EMBL" id="TES84693.1"/>
    </source>
</evidence>
<keyword evidence="2" id="KW-0436">Ligase</keyword>
<dbReference type="NCBIfam" id="TIGR00290">
    <property type="entry name" value="MJ0570_dom"/>
    <property type="match status" value="1"/>
</dbReference>
<dbReference type="EMBL" id="SOKU01000300">
    <property type="protein sequence ID" value="TES84693.1"/>
    <property type="molecule type" value="Genomic_DNA"/>
</dbReference>
<evidence type="ECO:0000259" key="1">
    <source>
        <dbReference type="Pfam" id="PF01902"/>
    </source>
</evidence>
<sequence>MTRVFVSWSGGKESSLAFHRAKLDGLCPSCLLNMISEDSSRSRTHGLAREVLSLQAEAIDIPLVQRKTSWRDYEDNFKETVLRIKKSGIEGGVFGDMDLEEHRTWVERICKETGVRGYLPLWGRNQKKILEDFIDSGFEAIVVAVKAQVLNKSWLGRKIDGRFVEDITTLKNITPCGEAGEYHTLVIDGPIFKKRMIIRESKAIQRREQWFLDISRCILKDKAGR</sequence>
<dbReference type="EC" id="6.3.1.14" evidence="2"/>
<dbReference type="PANTHER" id="PTHR12196">
    <property type="entry name" value="DOMAIN OF UNKNOWN FUNCTION 71 DUF71 -CONTAINING PROTEIN"/>
    <property type="match status" value="1"/>
</dbReference>
<name>A0A523QGU8_UNCAE</name>
<dbReference type="GO" id="GO:0017183">
    <property type="term" value="P:protein histidyl modification to diphthamide"/>
    <property type="evidence" value="ECO:0007669"/>
    <property type="project" value="TreeGrafter"/>
</dbReference>
<dbReference type="GO" id="GO:0017178">
    <property type="term" value="F:diphthine-ammonia ligase activity"/>
    <property type="evidence" value="ECO:0007669"/>
    <property type="project" value="UniProtKB-EC"/>
</dbReference>
<dbReference type="InterPro" id="IPR030662">
    <property type="entry name" value="DPH6/MJ0570"/>
</dbReference>
<dbReference type="PIRSF" id="PIRSF039123">
    <property type="entry name" value="Diphthamide_synthase"/>
    <property type="match status" value="1"/>
</dbReference>
<dbReference type="PANTHER" id="PTHR12196:SF2">
    <property type="entry name" value="DIPHTHINE--AMMONIA LIGASE"/>
    <property type="match status" value="1"/>
</dbReference>
<dbReference type="SUPFAM" id="SSF52402">
    <property type="entry name" value="Adenine nucleotide alpha hydrolases-like"/>
    <property type="match status" value="1"/>
</dbReference>
<dbReference type="Gene3D" id="3.40.50.620">
    <property type="entry name" value="HUPs"/>
    <property type="match status" value="1"/>
</dbReference>
<dbReference type="AlphaFoldDB" id="A0A523QGU8"/>
<dbReference type="Pfam" id="PF01902">
    <property type="entry name" value="Diphthami_syn_2"/>
    <property type="match status" value="1"/>
</dbReference>
<dbReference type="CDD" id="cd01994">
    <property type="entry name" value="AANH_PF0828-like"/>
    <property type="match status" value="1"/>
</dbReference>